<dbReference type="InterPro" id="IPR019845">
    <property type="entry name" value="Squalene/phytoene_synthase_CS"/>
</dbReference>
<reference evidence="2 3" key="1">
    <citation type="submission" date="2019-07" db="EMBL/GenBank/DDBJ databases">
        <title>Sphingomonas alkalisoli sp. nov., isolated from rhizosphere soil of Suaedae salsa.</title>
        <authorList>
            <person name="Zhang H."/>
            <person name="Xu L."/>
            <person name="Zhang J.-X."/>
            <person name="Sun J.-Q."/>
        </authorList>
    </citation>
    <scope>NUCLEOTIDE SEQUENCE [LARGE SCALE GENOMIC DNA]</scope>
    <source>
        <strain evidence="2 3">XS-10</strain>
    </source>
</reference>
<dbReference type="KEGG" id="ssua:FPZ54_12810"/>
<dbReference type="SUPFAM" id="SSF48576">
    <property type="entry name" value="Terpenoid synthases"/>
    <property type="match status" value="1"/>
</dbReference>
<dbReference type="PANTHER" id="PTHR31480">
    <property type="entry name" value="BIFUNCTIONAL LYCOPENE CYCLASE/PHYTOENE SYNTHASE"/>
    <property type="match status" value="1"/>
</dbReference>
<dbReference type="GO" id="GO:0051996">
    <property type="term" value="F:squalene synthase [NAD(P)H] activity"/>
    <property type="evidence" value="ECO:0007669"/>
    <property type="project" value="InterPro"/>
</dbReference>
<dbReference type="Gene3D" id="1.10.600.10">
    <property type="entry name" value="Farnesyl Diphosphate Synthase"/>
    <property type="match status" value="1"/>
</dbReference>
<dbReference type="SFLD" id="SFLDS00005">
    <property type="entry name" value="Isoprenoid_Synthase_Type_I"/>
    <property type="match status" value="1"/>
</dbReference>
<dbReference type="PROSITE" id="PS01044">
    <property type="entry name" value="SQUALEN_PHYTOEN_SYN_1"/>
    <property type="match status" value="1"/>
</dbReference>
<accession>A0A518RHB3</accession>
<dbReference type="InterPro" id="IPR002060">
    <property type="entry name" value="Squ/phyt_synthse"/>
</dbReference>
<evidence type="ECO:0000313" key="3">
    <source>
        <dbReference type="Proteomes" id="UP000318055"/>
    </source>
</evidence>
<organism evidence="2 3">
    <name type="scientific">Sphingomonas suaedae</name>
    <dbReference type="NCBI Taxonomy" id="2599297"/>
    <lineage>
        <taxon>Bacteria</taxon>
        <taxon>Pseudomonadati</taxon>
        <taxon>Pseudomonadota</taxon>
        <taxon>Alphaproteobacteria</taxon>
        <taxon>Sphingomonadales</taxon>
        <taxon>Sphingomonadaceae</taxon>
        <taxon>Sphingomonas</taxon>
    </lineage>
</organism>
<keyword evidence="3" id="KW-1185">Reference proteome</keyword>
<dbReference type="SFLD" id="SFLDG01018">
    <property type="entry name" value="Squalene/Phytoene_Synthase_Lik"/>
    <property type="match status" value="1"/>
</dbReference>
<proteinExistence type="predicted"/>
<dbReference type="Pfam" id="PF00494">
    <property type="entry name" value="SQS_PSY"/>
    <property type="match status" value="1"/>
</dbReference>
<dbReference type="GO" id="GO:0004311">
    <property type="term" value="F:geranylgeranyl diphosphate synthase activity"/>
    <property type="evidence" value="ECO:0007669"/>
    <property type="project" value="InterPro"/>
</dbReference>
<protein>
    <submittedName>
        <fullName evidence="2">Phytoene/squalene synthase family protein</fullName>
    </submittedName>
</protein>
<dbReference type="Proteomes" id="UP000318055">
    <property type="component" value="Chromosome"/>
</dbReference>
<dbReference type="GO" id="GO:0016117">
    <property type="term" value="P:carotenoid biosynthetic process"/>
    <property type="evidence" value="ECO:0007669"/>
    <property type="project" value="UniProtKB-ARBA"/>
</dbReference>
<dbReference type="PROSITE" id="PS01045">
    <property type="entry name" value="SQUALEN_PHYTOEN_SYN_2"/>
    <property type="match status" value="1"/>
</dbReference>
<dbReference type="AlphaFoldDB" id="A0A518RHB3"/>
<dbReference type="SFLD" id="SFLDG01212">
    <property type="entry name" value="Phytoene_synthase_like"/>
    <property type="match status" value="1"/>
</dbReference>
<dbReference type="InterPro" id="IPR044843">
    <property type="entry name" value="Trans_IPPS_bact-type"/>
</dbReference>
<gene>
    <name evidence="2" type="ORF">FPZ54_12810</name>
</gene>
<name>A0A518RHB3_9SPHN</name>
<evidence type="ECO:0000256" key="1">
    <source>
        <dbReference type="ARBA" id="ARBA00022679"/>
    </source>
</evidence>
<dbReference type="EMBL" id="CP042239">
    <property type="protein sequence ID" value="QDX26799.1"/>
    <property type="molecule type" value="Genomic_DNA"/>
</dbReference>
<keyword evidence="1" id="KW-0808">Transferase</keyword>
<dbReference type="InterPro" id="IPR033904">
    <property type="entry name" value="Trans_IPPS_HH"/>
</dbReference>
<dbReference type="CDD" id="cd00683">
    <property type="entry name" value="Trans_IPPS_HH"/>
    <property type="match status" value="1"/>
</dbReference>
<evidence type="ECO:0000313" key="2">
    <source>
        <dbReference type="EMBL" id="QDX26799.1"/>
    </source>
</evidence>
<dbReference type="OrthoDB" id="9807580at2"/>
<sequence>MTPPAPGCSAPRRDAVVAAARESIAKGSKSFAAASKLFDPTTRERAWLLYAWCRACDDIADGQEHGHDASVVADPAAALARIRTLTDRALAGEWTGEMPFDALRIVAQETRMPHRFAHDLIEGFALDAKGWFPRSESDLMQYCYHVAGAVGCMMAVVMGVDPQDDATLDRACDLGLAFQLANIARDIEADDRIGRCYLPMDWMVEMDIPPGQHMKPPFRARLTVMARWLGEFAQAHEESARHGTPALGFRSAWAVLAAAGIYGGIAREVVARGNHGWDHRASTSKAQKLGWIARAFAQSAMRRRLYPPEPRPATLWTRPR</sequence>
<dbReference type="InterPro" id="IPR008949">
    <property type="entry name" value="Isoprenoid_synthase_dom_sf"/>
</dbReference>